<evidence type="ECO:0000313" key="3">
    <source>
        <dbReference type="EMBL" id="TBU54274.1"/>
    </source>
</evidence>
<feature type="compositionally biased region" description="Basic and acidic residues" evidence="1">
    <location>
        <begin position="43"/>
        <end position="53"/>
    </location>
</feature>
<dbReference type="Proteomes" id="UP000292082">
    <property type="component" value="Unassembled WGS sequence"/>
</dbReference>
<feature type="region of interest" description="Disordered" evidence="1">
    <location>
        <begin position="1"/>
        <end position="57"/>
    </location>
</feature>
<keyword evidence="2" id="KW-0472">Membrane</keyword>
<feature type="compositionally biased region" description="Polar residues" evidence="1">
    <location>
        <begin position="1"/>
        <end position="13"/>
    </location>
</feature>
<organism evidence="3 4">
    <name type="scientific">Dichomitus squalens</name>
    <dbReference type="NCBI Taxonomy" id="114155"/>
    <lineage>
        <taxon>Eukaryota</taxon>
        <taxon>Fungi</taxon>
        <taxon>Dikarya</taxon>
        <taxon>Basidiomycota</taxon>
        <taxon>Agaricomycotina</taxon>
        <taxon>Agaricomycetes</taxon>
        <taxon>Polyporales</taxon>
        <taxon>Polyporaceae</taxon>
        <taxon>Dichomitus</taxon>
    </lineage>
</organism>
<accession>A0A4Q9PJL1</accession>
<dbReference type="Pfam" id="PF09792">
    <property type="entry name" value="But2"/>
    <property type="match status" value="1"/>
</dbReference>
<dbReference type="EMBL" id="ML145193">
    <property type="protein sequence ID" value="TBU54274.1"/>
    <property type="molecule type" value="Genomic_DNA"/>
</dbReference>
<feature type="transmembrane region" description="Helical" evidence="2">
    <location>
        <begin position="66"/>
        <end position="87"/>
    </location>
</feature>
<reference evidence="3 4" key="1">
    <citation type="submission" date="2019-01" db="EMBL/GenBank/DDBJ databases">
        <title>Draft genome sequences of three monokaryotic isolates of the white-rot basidiomycete fungus Dichomitus squalens.</title>
        <authorList>
            <consortium name="DOE Joint Genome Institute"/>
            <person name="Lopez S.C."/>
            <person name="Andreopoulos B."/>
            <person name="Pangilinan J."/>
            <person name="Lipzen A."/>
            <person name="Riley R."/>
            <person name="Ahrendt S."/>
            <person name="Ng V."/>
            <person name="Barry K."/>
            <person name="Daum C."/>
            <person name="Grigoriev I.V."/>
            <person name="Hilden K.S."/>
            <person name="Makela M.R."/>
            <person name="de Vries R.P."/>
        </authorList>
    </citation>
    <scope>NUCLEOTIDE SEQUENCE [LARGE SCALE GENOMIC DNA]</scope>
    <source>
        <strain evidence="3 4">CBS 464.89</strain>
    </source>
</reference>
<keyword evidence="2" id="KW-0812">Transmembrane</keyword>
<evidence type="ECO:0000256" key="2">
    <source>
        <dbReference type="SAM" id="Phobius"/>
    </source>
</evidence>
<sequence length="306" mass="34465">MFSPLRSHSQTHPSAMPSRRSTQDEQYALLQNGENGSQELDDDYSHRAGESKRRPAWYQPEARQSALTWILALLVIVVATDGIALFYMSRIMKTVFADLGTDELEFANPYHGLETLYRSGKINASKIDPIQNLPRVVAQVFPDRPKELAPIGEHDLFNKVFGTLSPHEKHLHVSPNVHTIAQFRALDFGMEECSVVIQLPGHGDRIEGSEPFRFNQLSVFDVYRLNAPKPLDVRKLSYSTKPPAQERVASLMAKGGEETLVTTFPCPWGTLHTFEVVCGEGSDCLVDIWSSQNTTYGIYMYQHQTI</sequence>
<evidence type="ECO:0000256" key="1">
    <source>
        <dbReference type="SAM" id="MobiDB-lite"/>
    </source>
</evidence>
<dbReference type="InterPro" id="IPR018620">
    <property type="entry name" value="Ubiquitin3-bd_protein_But2_C"/>
</dbReference>
<proteinExistence type="predicted"/>
<evidence type="ECO:0000313" key="4">
    <source>
        <dbReference type="Proteomes" id="UP000292082"/>
    </source>
</evidence>
<keyword evidence="2" id="KW-1133">Transmembrane helix</keyword>
<name>A0A4Q9PJL1_9APHY</name>
<gene>
    <name evidence="3" type="ORF">BD310DRAFT_936373</name>
</gene>
<dbReference type="AlphaFoldDB" id="A0A4Q9PJL1"/>
<keyword evidence="4" id="KW-1185">Reference proteome</keyword>
<protein>
    <submittedName>
        <fullName evidence="3">Uncharacterized protein</fullName>
    </submittedName>
</protein>